<feature type="transmembrane region" description="Helical" evidence="5">
    <location>
        <begin position="55"/>
        <end position="77"/>
    </location>
</feature>
<dbReference type="GO" id="GO:0022857">
    <property type="term" value="F:transmembrane transporter activity"/>
    <property type="evidence" value="ECO:0007669"/>
    <property type="project" value="InterPro"/>
</dbReference>
<evidence type="ECO:0000256" key="4">
    <source>
        <dbReference type="ARBA" id="ARBA00023136"/>
    </source>
</evidence>
<dbReference type="PANTHER" id="PTHR11360:SF284">
    <property type="entry name" value="EG:103B4.3 PROTEIN-RELATED"/>
    <property type="match status" value="1"/>
</dbReference>
<feature type="transmembrane region" description="Helical" evidence="5">
    <location>
        <begin position="385"/>
        <end position="405"/>
    </location>
</feature>
<dbReference type="InterPro" id="IPR011701">
    <property type="entry name" value="MFS"/>
</dbReference>
<dbReference type="PROSITE" id="PS51257">
    <property type="entry name" value="PROKAR_LIPOPROTEIN"/>
    <property type="match status" value="1"/>
</dbReference>
<feature type="transmembrane region" description="Helical" evidence="5">
    <location>
        <begin position="108"/>
        <end position="128"/>
    </location>
</feature>
<organism evidence="7 8">
    <name type="scientific">Senegalimassilia anaerobia</name>
    <dbReference type="NCBI Taxonomy" id="1473216"/>
    <lineage>
        <taxon>Bacteria</taxon>
        <taxon>Bacillati</taxon>
        <taxon>Actinomycetota</taxon>
        <taxon>Coriobacteriia</taxon>
        <taxon>Coriobacteriales</taxon>
        <taxon>Coriobacteriaceae</taxon>
        <taxon>Senegalimassilia</taxon>
    </lineage>
</organism>
<feature type="transmembrane region" description="Helical" evidence="5">
    <location>
        <begin position="322"/>
        <end position="345"/>
    </location>
</feature>
<dbReference type="Pfam" id="PF07690">
    <property type="entry name" value="MFS_1"/>
    <property type="match status" value="1"/>
</dbReference>
<evidence type="ECO:0000256" key="1">
    <source>
        <dbReference type="ARBA" id="ARBA00004651"/>
    </source>
</evidence>
<evidence type="ECO:0000256" key="2">
    <source>
        <dbReference type="ARBA" id="ARBA00022692"/>
    </source>
</evidence>
<dbReference type="Proteomes" id="UP000253792">
    <property type="component" value="Unassembled WGS sequence"/>
</dbReference>
<dbReference type="InterPro" id="IPR036259">
    <property type="entry name" value="MFS_trans_sf"/>
</dbReference>
<dbReference type="SUPFAM" id="SSF103473">
    <property type="entry name" value="MFS general substrate transporter"/>
    <property type="match status" value="1"/>
</dbReference>
<feature type="transmembrane region" description="Helical" evidence="5">
    <location>
        <begin position="84"/>
        <end position="102"/>
    </location>
</feature>
<keyword evidence="3 5" id="KW-1133">Transmembrane helix</keyword>
<keyword evidence="8" id="KW-1185">Reference proteome</keyword>
<proteinExistence type="predicted"/>
<feature type="transmembrane region" description="Helical" evidence="5">
    <location>
        <begin position="299"/>
        <end position="316"/>
    </location>
</feature>
<gene>
    <name evidence="7" type="ORF">C1880_09335</name>
</gene>
<feature type="transmembrane region" description="Helical" evidence="5">
    <location>
        <begin position="263"/>
        <end position="287"/>
    </location>
</feature>
<dbReference type="RefSeq" id="WP_114621232.1">
    <property type="nucleotide sequence ID" value="NZ_PPTP01000010.1"/>
</dbReference>
<dbReference type="InterPro" id="IPR020846">
    <property type="entry name" value="MFS_dom"/>
</dbReference>
<evidence type="ECO:0000259" key="6">
    <source>
        <dbReference type="PROSITE" id="PS50850"/>
    </source>
</evidence>
<feature type="domain" description="Major facilitator superfamily (MFS) profile" evidence="6">
    <location>
        <begin position="14"/>
        <end position="409"/>
    </location>
</feature>
<accession>A0A369L8V8</accession>
<feature type="transmembrane region" description="Helical" evidence="5">
    <location>
        <begin position="173"/>
        <end position="195"/>
    </location>
</feature>
<dbReference type="InterPro" id="IPR050327">
    <property type="entry name" value="Proton-linked_MCT"/>
</dbReference>
<feature type="transmembrane region" description="Helical" evidence="5">
    <location>
        <begin position="229"/>
        <end position="251"/>
    </location>
</feature>
<keyword evidence="4 5" id="KW-0472">Membrane</keyword>
<keyword evidence="2 5" id="KW-0812">Transmembrane</keyword>
<dbReference type="Gene3D" id="1.20.1250.20">
    <property type="entry name" value="MFS general substrate transporter like domains"/>
    <property type="match status" value="2"/>
</dbReference>
<dbReference type="OrthoDB" id="146345at2"/>
<evidence type="ECO:0000313" key="7">
    <source>
        <dbReference type="EMBL" id="RDB54398.1"/>
    </source>
</evidence>
<dbReference type="STRING" id="1034345.GCA_000236865_00289"/>
<sequence length="417" mass="44712">MGETAKYTDKMSVRHILIVISGIMITFGCSALVFSTWSAFQAVVPEQLGVDTATWALYITVLYLAEAFSAPFIGKLLAKTDIRIVLSVSALLVGLGFILISIVKTLWIFYVAGLMMGLGEVGLLWLAVPTLCNKWFNKNSGTIIGACMAFTGIGGAIWLQVFNALNASGMDIWTIYMIWGIAALVTSLPFTLLCIRSTPEECGCLPYGAPQTASGKPAGLDAGKAMKSVAFYAVFLLAGIINLLTIVAQQFPKYTKSLDDGTGTMLAVGVTMATVMMASQAICKLALGVCADKNSKVSFLAACATGIIGVLLVWFGTGSTMVLYAGAAVYGFFFASCVVLVPILVRQLFGQREYPEIYSRVSMFVNIVGAIGAPFWALFGKNYPMLFTVAIILLVVVLLLGIFCFGKMKGLQEQWTE</sequence>
<feature type="transmembrane region" description="Helical" evidence="5">
    <location>
        <begin position="16"/>
        <end position="35"/>
    </location>
</feature>
<feature type="transmembrane region" description="Helical" evidence="5">
    <location>
        <begin position="357"/>
        <end position="379"/>
    </location>
</feature>
<evidence type="ECO:0000256" key="3">
    <source>
        <dbReference type="ARBA" id="ARBA00022989"/>
    </source>
</evidence>
<dbReference type="PROSITE" id="PS50850">
    <property type="entry name" value="MFS"/>
    <property type="match status" value="1"/>
</dbReference>
<evidence type="ECO:0000313" key="8">
    <source>
        <dbReference type="Proteomes" id="UP000253792"/>
    </source>
</evidence>
<comment type="caution">
    <text evidence="7">The sequence shown here is derived from an EMBL/GenBank/DDBJ whole genome shotgun (WGS) entry which is preliminary data.</text>
</comment>
<name>A0A369L8V8_9ACTN</name>
<reference evidence="7 8" key="1">
    <citation type="journal article" date="2018" name="Elife">
        <title>Discovery and characterization of a prevalent human gut bacterial enzyme sufficient for the inactivation of a family of plant toxins.</title>
        <authorList>
            <person name="Koppel N."/>
            <person name="Bisanz J.E."/>
            <person name="Pandelia M.E."/>
            <person name="Turnbaugh P.J."/>
            <person name="Balskus E.P."/>
        </authorList>
    </citation>
    <scope>NUCLEOTIDE SEQUENCE [LARGE SCALE GENOMIC DNA]</scope>
    <source>
        <strain evidence="8">anaerobia AP69FAA</strain>
    </source>
</reference>
<dbReference type="EMBL" id="PPTP01000010">
    <property type="protein sequence ID" value="RDB54398.1"/>
    <property type="molecule type" value="Genomic_DNA"/>
</dbReference>
<dbReference type="AlphaFoldDB" id="A0A369L8V8"/>
<comment type="subcellular location">
    <subcellularLocation>
        <location evidence="1">Cell membrane</location>
        <topology evidence="1">Multi-pass membrane protein</topology>
    </subcellularLocation>
</comment>
<evidence type="ECO:0000256" key="5">
    <source>
        <dbReference type="SAM" id="Phobius"/>
    </source>
</evidence>
<protein>
    <submittedName>
        <fullName evidence="7">MFS transporter</fullName>
    </submittedName>
</protein>
<feature type="transmembrane region" description="Helical" evidence="5">
    <location>
        <begin position="140"/>
        <end position="161"/>
    </location>
</feature>
<dbReference type="GO" id="GO:0005886">
    <property type="term" value="C:plasma membrane"/>
    <property type="evidence" value="ECO:0007669"/>
    <property type="project" value="UniProtKB-SubCell"/>
</dbReference>
<dbReference type="PANTHER" id="PTHR11360">
    <property type="entry name" value="MONOCARBOXYLATE TRANSPORTER"/>
    <property type="match status" value="1"/>
</dbReference>